<accession>A0A1F2P595</accession>
<dbReference type="InterPro" id="IPR050243">
    <property type="entry name" value="PHP_phosphatase"/>
</dbReference>
<dbReference type="EMBL" id="DRIE01000033">
    <property type="protein sequence ID" value="HEC56655.1"/>
    <property type="molecule type" value="Genomic_DNA"/>
</dbReference>
<evidence type="ECO:0000313" key="3">
    <source>
        <dbReference type="EMBL" id="OFV66430.1"/>
    </source>
</evidence>
<dbReference type="NCBIfam" id="NF004981">
    <property type="entry name" value="PRK06361.1"/>
    <property type="match status" value="1"/>
</dbReference>
<dbReference type="EMBL" id="LYOR01000002">
    <property type="protein sequence ID" value="OFV66430.1"/>
    <property type="molecule type" value="Genomic_DNA"/>
</dbReference>
<reference evidence="3 4" key="1">
    <citation type="submission" date="2016-05" db="EMBL/GenBank/DDBJ databases">
        <title>Microbial consortia oxidize butane by reversing methanogenesis.</title>
        <authorList>
            <person name="Laso-Perez R."/>
            <person name="Richter M."/>
            <person name="Wegener G."/>
            <person name="Musat F."/>
        </authorList>
    </citation>
    <scope>NUCLEOTIDE SEQUENCE [LARGE SCALE GENOMIC DNA]</scope>
    <source>
        <strain evidence="3">BOX1</strain>
    </source>
</reference>
<dbReference type="PANTHER" id="PTHR36928">
    <property type="entry name" value="PHOSPHATASE YCDX-RELATED"/>
    <property type="match status" value="1"/>
</dbReference>
<reference evidence="2" key="2">
    <citation type="journal article" date="2020" name="mSystems">
        <title>Genome- and Community-Level Interaction Insights into Carbon Utilization and Element Cycling Functions of Hydrothermarchaeota in Hydrothermal Sediment.</title>
        <authorList>
            <person name="Zhou Z."/>
            <person name="Liu Y."/>
            <person name="Xu W."/>
            <person name="Pan J."/>
            <person name="Luo Z.H."/>
            <person name="Li M."/>
        </authorList>
    </citation>
    <scope>NUCLEOTIDE SEQUENCE [LARGE SCALE GENOMIC DNA]</scope>
    <source>
        <strain evidence="2">HyVt-386</strain>
    </source>
</reference>
<dbReference type="Pfam" id="PF02811">
    <property type="entry name" value="PHP"/>
    <property type="match status" value="1"/>
</dbReference>
<dbReference type="GO" id="GO:0042578">
    <property type="term" value="F:phosphoric ester hydrolase activity"/>
    <property type="evidence" value="ECO:0007669"/>
    <property type="project" value="TreeGrafter"/>
</dbReference>
<dbReference type="Proteomes" id="UP000885936">
    <property type="component" value="Unassembled WGS sequence"/>
</dbReference>
<dbReference type="SMART" id="SM00481">
    <property type="entry name" value="POLIIIAc"/>
    <property type="match status" value="1"/>
</dbReference>
<proteinExistence type="predicted"/>
<protein>
    <submittedName>
        <fullName evidence="2">Histidinol phosphate phosphatase domain-containing protein</fullName>
    </submittedName>
    <submittedName>
        <fullName evidence="3">Protein containing polymerase and histidinol phosphatase</fullName>
    </submittedName>
</protein>
<dbReference type="InterPro" id="IPR003141">
    <property type="entry name" value="Pol/His_phosphatase_N"/>
</dbReference>
<gene>
    <name evidence="2" type="ORF">ENI32_02035</name>
    <name evidence="3" type="ORF">SBU_000397</name>
</gene>
<dbReference type="GO" id="GO:0008270">
    <property type="term" value="F:zinc ion binding"/>
    <property type="evidence" value="ECO:0007669"/>
    <property type="project" value="TreeGrafter"/>
</dbReference>
<evidence type="ECO:0000259" key="1">
    <source>
        <dbReference type="SMART" id="SM00481"/>
    </source>
</evidence>
<dbReference type="CDD" id="cd07432">
    <property type="entry name" value="PHP_HisPPase"/>
    <property type="match status" value="1"/>
</dbReference>
<keyword evidence="4" id="KW-1185">Reference proteome</keyword>
<dbReference type="InterPro" id="IPR016195">
    <property type="entry name" value="Pol/histidinol_Pase-like"/>
</dbReference>
<dbReference type="PANTHER" id="PTHR36928:SF1">
    <property type="entry name" value="PHOSPHATASE YCDX-RELATED"/>
    <property type="match status" value="1"/>
</dbReference>
<evidence type="ECO:0000313" key="4">
    <source>
        <dbReference type="Proteomes" id="UP000185779"/>
    </source>
</evidence>
<dbReference type="AlphaFoldDB" id="A0A1F2P595"/>
<dbReference type="Proteomes" id="UP000185779">
    <property type="component" value="Unassembled WGS sequence"/>
</dbReference>
<dbReference type="Gene3D" id="3.20.20.140">
    <property type="entry name" value="Metal-dependent hydrolases"/>
    <property type="match status" value="1"/>
</dbReference>
<comment type="caution">
    <text evidence="3">The sequence shown here is derived from an EMBL/GenBank/DDBJ whole genome shotgun (WGS) entry which is preliminary data.</text>
</comment>
<dbReference type="STRING" id="1839936.SBU_000397"/>
<organism evidence="3 4">
    <name type="scientific">Candidatus Syntropharchaeum butanivorans</name>
    <dbReference type="NCBI Taxonomy" id="1839936"/>
    <lineage>
        <taxon>Archaea</taxon>
        <taxon>Methanobacteriati</taxon>
        <taxon>Methanobacteriota</taxon>
        <taxon>Stenosarchaea group</taxon>
        <taxon>Methanomicrobia</taxon>
        <taxon>Methanosarcinales</taxon>
        <taxon>ANME-2 cluster</taxon>
        <taxon>Candidatus Syntropharchaeum</taxon>
    </lineage>
</organism>
<feature type="domain" description="Polymerase/histidinol phosphatase N-terminal" evidence="1">
    <location>
        <begin position="2"/>
        <end position="73"/>
    </location>
</feature>
<dbReference type="SUPFAM" id="SSF89550">
    <property type="entry name" value="PHP domain-like"/>
    <property type="match status" value="1"/>
</dbReference>
<dbReference type="PATRIC" id="fig|1839936.3.peg.399"/>
<evidence type="ECO:0000313" key="2">
    <source>
        <dbReference type="EMBL" id="HEC56655.1"/>
    </source>
</evidence>
<name>A0A1F2P595_9EURY</name>
<sequence>MIDLHTHTILSDGELIPSELFRRAYVRGYTVIGIADHVDFSNIECVIGSGLRAKDENGWEIDVVVGVELTHIPPHKIATLARKAKSLGAELVIAHGETLAEPVAPGTNHAALLAEDVDILAHPGLIEQEDVELAKDRGVFLEITARSGHSITNGHVARLASRAGADLILNTDAHAPEDLIDDELAMKVAAGAGLSEEEVERVLRENPRRVVERAVG</sequence>
<dbReference type="GO" id="GO:0005829">
    <property type="term" value="C:cytosol"/>
    <property type="evidence" value="ECO:0007669"/>
    <property type="project" value="TreeGrafter"/>
</dbReference>
<dbReference type="InterPro" id="IPR004013">
    <property type="entry name" value="PHP_dom"/>
</dbReference>